<feature type="region of interest" description="Disordered" evidence="1">
    <location>
        <begin position="230"/>
        <end position="252"/>
    </location>
</feature>
<comment type="caution">
    <text evidence="2">The sequence shown here is derived from an EMBL/GenBank/DDBJ whole genome shotgun (WGS) entry which is preliminary data.</text>
</comment>
<protein>
    <submittedName>
        <fullName evidence="2">Uncharacterized protein</fullName>
    </submittedName>
</protein>
<accession>Q08V20</accession>
<dbReference type="AlphaFoldDB" id="Q08V20"/>
<organism evidence="2 3">
    <name type="scientific">Stigmatella aurantiaca (strain DW4/3-1)</name>
    <dbReference type="NCBI Taxonomy" id="378806"/>
    <lineage>
        <taxon>Bacteria</taxon>
        <taxon>Pseudomonadati</taxon>
        <taxon>Myxococcota</taxon>
        <taxon>Myxococcia</taxon>
        <taxon>Myxococcales</taxon>
        <taxon>Cystobacterineae</taxon>
        <taxon>Archangiaceae</taxon>
        <taxon>Stigmatella</taxon>
    </lineage>
</organism>
<evidence type="ECO:0000256" key="1">
    <source>
        <dbReference type="SAM" id="MobiDB-lite"/>
    </source>
</evidence>
<name>Q08V20_STIAD</name>
<evidence type="ECO:0000313" key="3">
    <source>
        <dbReference type="Proteomes" id="UP000032702"/>
    </source>
</evidence>
<sequence length="252" mass="28154">MRIFSAWMSTRFSRGVVDGRRPIPLQTFADQPFSTSPAGSCSYSRSWMRRLSAAASVFLLSAGCLTREISSDERLDRETANLAVKDTPEASDLEKLTCLNTDEDLLRARNVNRPETDRLMDYITLFSSLRKRTHTFEEAMLRNPDLQYREGAAAIVAAKDTCIQQTEDVKVEFETYMRELVDVPTVQEIKGGNAVTIARLDFNTLRQAIETLAPDDKDQLLNRVANAEKKITAAKAPEEEPATGGGKRKGSK</sequence>
<gene>
    <name evidence="2" type="ORF">STIAU_6536</name>
</gene>
<dbReference type="Proteomes" id="UP000032702">
    <property type="component" value="Unassembled WGS sequence"/>
</dbReference>
<dbReference type="PATRIC" id="fig|378806.16.peg.3288"/>
<reference evidence="2 3" key="1">
    <citation type="submission" date="2006-04" db="EMBL/GenBank/DDBJ databases">
        <authorList>
            <person name="Nierman W.C."/>
        </authorList>
    </citation>
    <scope>NUCLEOTIDE SEQUENCE [LARGE SCALE GENOMIC DNA]</scope>
    <source>
        <strain evidence="2 3">DW4/3-1</strain>
    </source>
</reference>
<proteinExistence type="predicted"/>
<evidence type="ECO:0000313" key="2">
    <source>
        <dbReference type="EMBL" id="EAU64335.1"/>
    </source>
</evidence>
<dbReference type="EMBL" id="AAMD01000121">
    <property type="protein sequence ID" value="EAU64335.1"/>
    <property type="molecule type" value="Genomic_DNA"/>
</dbReference>